<sequence>MRKFKFLIFILLLSMGSQAQNWNKVDTTEVNNNVTDTVWRSGPVLISDYLTNPANNKLGVVAKYDSTNNRGVFISLNEPDDWFNDDGDSTRVSLALSSDESHAAIVANNYANFHEAVTNTDVHNSTSEFNYFRGFREYYGFRDGGAMERAATLRLSGSFGNNGRAYSNNQYDLLNLRFFTSNTPGNLATISNFYAIRMEDFRGVNVGLIENGWGIYMKPNVLDNYFGGKVGIGIDNPSAALSIVSDTLNPLSLSGLKVDTAGTDLALMSVDAAGVVHSKSLQSLNENFMEVTAAVTLGDDTFLYVHKGGDVVYTVPAANTRTGKTWKIVNIGTGSITFSESYYEGNELRDTLTNKAGAYSIELFSDGTNYIAIK</sequence>
<dbReference type="AlphaFoldDB" id="A0A2Z4GHE2"/>
<gene>
    <name evidence="2" type="ORF">DJ013_21810</name>
</gene>
<feature type="signal peptide" evidence="1">
    <location>
        <begin position="1"/>
        <end position="19"/>
    </location>
</feature>
<evidence type="ECO:0000256" key="1">
    <source>
        <dbReference type="SAM" id="SignalP"/>
    </source>
</evidence>
<dbReference type="EMBL" id="CP029480">
    <property type="protein sequence ID" value="AWW00677.1"/>
    <property type="molecule type" value="Genomic_DNA"/>
</dbReference>
<feature type="chain" id="PRO_5016321638" evidence="1">
    <location>
        <begin position="20"/>
        <end position="374"/>
    </location>
</feature>
<proteinExistence type="predicted"/>
<keyword evidence="1" id="KW-0732">Signal</keyword>
<accession>A0A2Z4GHE2</accession>
<protein>
    <submittedName>
        <fullName evidence="2">Uncharacterized protein</fullName>
    </submittedName>
</protein>
<reference evidence="2 3" key="1">
    <citation type="submission" date="2018-05" db="EMBL/GenBank/DDBJ databases">
        <title>Complete genome sequence of Arcticibacterium luteifluviistationis SM1504T, a cytophagaceae bacterium isolated from Arctic surface seawater.</title>
        <authorList>
            <person name="Li Y."/>
            <person name="Qin Q.-L."/>
        </authorList>
    </citation>
    <scope>NUCLEOTIDE SEQUENCE [LARGE SCALE GENOMIC DNA]</scope>
    <source>
        <strain evidence="2 3">SM1504</strain>
    </source>
</reference>
<keyword evidence="3" id="KW-1185">Reference proteome</keyword>
<evidence type="ECO:0000313" key="3">
    <source>
        <dbReference type="Proteomes" id="UP000249873"/>
    </source>
</evidence>
<evidence type="ECO:0000313" key="2">
    <source>
        <dbReference type="EMBL" id="AWW00677.1"/>
    </source>
</evidence>
<dbReference type="Proteomes" id="UP000249873">
    <property type="component" value="Chromosome"/>
</dbReference>
<dbReference type="KEGG" id="als:DJ013_21810"/>
<organism evidence="2 3">
    <name type="scientific">Arcticibacterium luteifluviistationis</name>
    <dbReference type="NCBI Taxonomy" id="1784714"/>
    <lineage>
        <taxon>Bacteria</taxon>
        <taxon>Pseudomonadati</taxon>
        <taxon>Bacteroidota</taxon>
        <taxon>Cytophagia</taxon>
        <taxon>Cytophagales</taxon>
        <taxon>Leadbetterellaceae</taxon>
        <taxon>Arcticibacterium</taxon>
    </lineage>
</organism>
<dbReference type="RefSeq" id="WP_111374043.1">
    <property type="nucleotide sequence ID" value="NZ_CP029480.1"/>
</dbReference>
<dbReference type="OrthoDB" id="950364at2"/>
<name>A0A2Z4GHE2_9BACT</name>